<protein>
    <submittedName>
        <fullName evidence="2">Uncharacterized protein</fullName>
    </submittedName>
</protein>
<evidence type="ECO:0000256" key="1">
    <source>
        <dbReference type="SAM" id="MobiDB-lite"/>
    </source>
</evidence>
<feature type="region of interest" description="Disordered" evidence="1">
    <location>
        <begin position="176"/>
        <end position="199"/>
    </location>
</feature>
<evidence type="ECO:0000313" key="3">
    <source>
        <dbReference type="Proteomes" id="UP000243250"/>
    </source>
</evidence>
<sequence length="485" mass="51742">MPVVPTRTFAGWLRRLDGPRFAAFVADLHATRGVGATVRDDGTVALDDGRVLATVSGRRRLRTPRVAADADAVVAATVSPRLARLAARRDLAVVDASDLRDLALYGIDRSETERLFAEYFDASPVVAAPEPTDSAASRLARVGDTSAASVAAVVLVGLVVAALLGPFGPGVAPADDDAARAGSGPVVVGASDPASDGSEDELFPPGIGATGVVDAETLAAAHADSVAGRSYRLIVHESGTRGWNDRVWRGVWQQAEVENPRHFRYTVTGYVESAAENDSARGVQNGTAESAGDTDGDGDELVQYTAYADGELVYVRTELRNESFYRYPVYTDENGHGLFERRAARNVERYLDAPETTVTREPRDLYPFHVVATGTPPSLPDAENVSDYRAEATVGTDGFVSLLIVSYDRTRGNETRTVTYRLEYATMDRVNVSRPTWYDRAVGETESPSTRSSETSNESADEAGTATETAAETTTPATATETPAT</sequence>
<feature type="region of interest" description="Disordered" evidence="1">
    <location>
        <begin position="439"/>
        <end position="485"/>
    </location>
</feature>
<evidence type="ECO:0000313" key="2">
    <source>
        <dbReference type="EMBL" id="SFR68944.1"/>
    </source>
</evidence>
<feature type="region of interest" description="Disordered" evidence="1">
    <location>
        <begin position="276"/>
        <end position="298"/>
    </location>
</feature>
<organism evidence="2 3">
    <name type="scientific">Halogeometricum limi</name>
    <dbReference type="NCBI Taxonomy" id="555875"/>
    <lineage>
        <taxon>Archaea</taxon>
        <taxon>Methanobacteriati</taxon>
        <taxon>Methanobacteriota</taxon>
        <taxon>Stenosarchaea group</taxon>
        <taxon>Halobacteria</taxon>
        <taxon>Halobacteriales</taxon>
        <taxon>Haloferacaceae</taxon>
        <taxon>Halogeometricum</taxon>
    </lineage>
</organism>
<accession>A0A1I6IQC7</accession>
<proteinExistence type="predicted"/>
<dbReference type="AlphaFoldDB" id="A0A1I6IQC7"/>
<name>A0A1I6IQC7_9EURY</name>
<dbReference type="STRING" id="555875.SAMN04488124_3503"/>
<dbReference type="EMBL" id="FOYS01000007">
    <property type="protein sequence ID" value="SFR68944.1"/>
    <property type="molecule type" value="Genomic_DNA"/>
</dbReference>
<dbReference type="Proteomes" id="UP000243250">
    <property type="component" value="Unassembled WGS sequence"/>
</dbReference>
<dbReference type="OrthoDB" id="242565at2157"/>
<dbReference type="RefSeq" id="WP_089883332.1">
    <property type="nucleotide sequence ID" value="NZ_FOYS01000007.1"/>
</dbReference>
<reference evidence="3" key="1">
    <citation type="submission" date="2016-10" db="EMBL/GenBank/DDBJ databases">
        <authorList>
            <person name="Varghese N."/>
            <person name="Submissions S."/>
        </authorList>
    </citation>
    <scope>NUCLEOTIDE SEQUENCE [LARGE SCALE GENOMIC DNA]</scope>
    <source>
        <strain evidence="3">CGMCC 1.8711</strain>
    </source>
</reference>
<feature type="compositionally biased region" description="Low complexity" evidence="1">
    <location>
        <begin position="444"/>
        <end position="485"/>
    </location>
</feature>
<gene>
    <name evidence="2" type="ORF">SAMN04488124_3503</name>
</gene>
<keyword evidence="3" id="KW-1185">Reference proteome</keyword>